<reference evidence="1 2" key="1">
    <citation type="submission" date="2020-02" db="EMBL/GenBank/DDBJ databases">
        <title>Draft Genome Sequence of Verrucosispora sp. Strain CWR15, Isolated from Gulf of Mexico Sponge.</title>
        <authorList>
            <person name="Kennedy S.J."/>
            <person name="Cella E."/>
            <person name="Azarian T."/>
            <person name="Baker B.J."/>
            <person name="Shaw L.N."/>
        </authorList>
    </citation>
    <scope>NUCLEOTIDE SEQUENCE [LARGE SCALE GENOMIC DNA]</scope>
    <source>
        <strain evidence="1 2">CWR15</strain>
    </source>
</reference>
<name>A0A6M1KU65_9ACTN</name>
<accession>A0A6M1KU65</accession>
<evidence type="ECO:0000313" key="2">
    <source>
        <dbReference type="Proteomes" id="UP000478148"/>
    </source>
</evidence>
<organism evidence="1 2">
    <name type="scientific">Verrucosispora sioxanthis</name>
    <dbReference type="NCBI Taxonomy" id="2499994"/>
    <lineage>
        <taxon>Bacteria</taxon>
        <taxon>Bacillati</taxon>
        <taxon>Actinomycetota</taxon>
        <taxon>Actinomycetes</taxon>
        <taxon>Micromonosporales</taxon>
        <taxon>Micromonosporaceae</taxon>
        <taxon>Micromonospora</taxon>
    </lineage>
</organism>
<evidence type="ECO:0000313" key="1">
    <source>
        <dbReference type="EMBL" id="NGM11579.1"/>
    </source>
</evidence>
<dbReference type="AlphaFoldDB" id="A0A6M1KU65"/>
<protein>
    <submittedName>
        <fullName evidence="1">Uncharacterized protein</fullName>
    </submittedName>
</protein>
<sequence>MPIDTVGHAPFLRHLDRWLPAALRRARRATVALGYDGSDPHLAERTVRLAGEHAARLPGCRLTVLVLAEGTEELPTRIGAAEAALPAEVAVHLMPGPPARLPVALRAAGAAGAPVLSYLEADDPVALTAAAAGRAAEAFVVAGAARHLRAALVDAGFALATEVELVDADRRLGFGTGSDRSLEELKETLWASGLRLRDPYGEPLSPASPVDPAPLGRALLGELTRHGPRTVTELRRYAVTETAYRAVDAVQALNDLLDSGRVTRTPPDGRLGGDVLVTPVRSDA</sequence>
<dbReference type="RefSeq" id="WP_164445464.1">
    <property type="nucleotide sequence ID" value="NZ_SAIY01000001.1"/>
</dbReference>
<proteinExistence type="predicted"/>
<dbReference type="EMBL" id="SAIY01000001">
    <property type="protein sequence ID" value="NGM11579.1"/>
    <property type="molecule type" value="Genomic_DNA"/>
</dbReference>
<gene>
    <name evidence="1" type="ORF">ENC19_02205</name>
</gene>
<comment type="caution">
    <text evidence="1">The sequence shown here is derived from an EMBL/GenBank/DDBJ whole genome shotgun (WGS) entry which is preliminary data.</text>
</comment>
<keyword evidence="2" id="KW-1185">Reference proteome</keyword>
<dbReference type="Proteomes" id="UP000478148">
    <property type="component" value="Unassembled WGS sequence"/>
</dbReference>